<dbReference type="Proteomes" id="UP000719412">
    <property type="component" value="Unassembled WGS sequence"/>
</dbReference>
<evidence type="ECO:0000256" key="1">
    <source>
        <dbReference type="SAM" id="MobiDB-lite"/>
    </source>
</evidence>
<protein>
    <recommendedName>
        <fullName evidence="2">Conserved Oligomeric Golgi complex subunit 6 C-terminal domain-containing protein</fullName>
    </recommendedName>
</protein>
<evidence type="ECO:0000313" key="3">
    <source>
        <dbReference type="EMBL" id="KAH0808348.1"/>
    </source>
</evidence>
<sequence>MLVISSRFTDSKKYEEDFMKCFKLAEPRQGEICNACVLLVKRWKKLPAGSDRNWKHVVDARAGPGMKSMSKFKSKNKKIDDSVEKLKKKKHFERAFSPALSDKSEGNEDVEMAEVDFLCEDGPSGGSSRTASPRDSDCEENVAVKSRRHKGQAKRRDVGIPEVSDFICPDYWKREIICCGTIFRGMCGEIMVDNRFLKPCSARLHKCKLPSSEVKAEAEIGETNVTKLFSDSSSDSGYDESSNQGTIIGDSAFKKEQQQITSAFLNSFQLTPDELVALHGNKQKRDAPLTNEIFSALDHIQKIHSDCKILMQSGHQTLALDIMEQMTLHQEGALERLYRWTQHHCRNVENPDLTEIITQAMARLQERQLLFKYIIDEYCIARRSVLVGEFINALTRGGPGNPAPIELRAHDPQIYVTDMLVWLNKAIPIEKQNLHLLVKLCDKTDLDEQLSEALSSICEGVCQPLKIRVEKILSVSSPASVLYAATNLIRYYKKCICKIAGGGVLEATLVELQERSEQTFLTSLQQQVNNMLVRVEAPPRDLSPTPAINHLLAILRDMLSTASMSEGRESDMGKIAQCIMEPLLRAVNEQASRLPPTDMAVYMLNCMYAMYTCLSLYEFMDERIERLQAQSDAQIDTLTSEQASSLVANLSLGPIYTILQDHTQGPLSGIPGMEPTNLKNFLAKLDYLAASPDSVLLPQINLLSSSKHKKAVQKRAFDVLLAIYKQLYEGVHNPANMYENPDSILNKTPDEFMKMLN</sequence>
<organism evidence="3 4">
    <name type="scientific">Tenebrio molitor</name>
    <name type="common">Yellow mealworm beetle</name>
    <dbReference type="NCBI Taxonomy" id="7067"/>
    <lineage>
        <taxon>Eukaryota</taxon>
        <taxon>Metazoa</taxon>
        <taxon>Ecdysozoa</taxon>
        <taxon>Arthropoda</taxon>
        <taxon>Hexapoda</taxon>
        <taxon>Insecta</taxon>
        <taxon>Pterygota</taxon>
        <taxon>Neoptera</taxon>
        <taxon>Endopterygota</taxon>
        <taxon>Coleoptera</taxon>
        <taxon>Polyphaga</taxon>
        <taxon>Cucujiformia</taxon>
        <taxon>Tenebrionidae</taxon>
        <taxon>Tenebrio</taxon>
    </lineage>
</organism>
<dbReference type="InterPro" id="IPR010490">
    <property type="entry name" value="COG6"/>
</dbReference>
<dbReference type="AlphaFoldDB" id="A0A8J6H5A1"/>
<gene>
    <name evidence="3" type="ORF">GEV33_014445</name>
</gene>
<dbReference type="PANTHER" id="PTHR21506:SF0">
    <property type="entry name" value="CONSERVED OLIGOMERIC GOLGI COMPLEX SUBUNIT 6"/>
    <property type="match status" value="1"/>
</dbReference>
<dbReference type="Pfam" id="PF20653">
    <property type="entry name" value="COG6_C"/>
    <property type="match status" value="1"/>
</dbReference>
<dbReference type="PANTHER" id="PTHR21506">
    <property type="entry name" value="COMPONENT OF OLIGOMERIC GOLGI COMPLEX 6"/>
    <property type="match status" value="1"/>
</dbReference>
<reference evidence="3" key="2">
    <citation type="submission" date="2021-08" db="EMBL/GenBank/DDBJ databases">
        <authorList>
            <person name="Eriksson T."/>
        </authorList>
    </citation>
    <scope>NUCLEOTIDE SEQUENCE</scope>
    <source>
        <strain evidence="3">Stoneville</strain>
        <tissue evidence="3">Whole head</tissue>
    </source>
</reference>
<name>A0A8J6H5A1_TENMO</name>
<evidence type="ECO:0000259" key="2">
    <source>
        <dbReference type="Pfam" id="PF20653"/>
    </source>
</evidence>
<proteinExistence type="predicted"/>
<comment type="caution">
    <text evidence="3">The sequence shown here is derived from an EMBL/GenBank/DDBJ whole genome shotgun (WGS) entry which is preliminary data.</text>
</comment>
<dbReference type="InterPro" id="IPR026065">
    <property type="entry name" value="FAM60A"/>
</dbReference>
<dbReference type="EMBL" id="JABDTM020028828">
    <property type="protein sequence ID" value="KAH0808348.1"/>
    <property type="molecule type" value="Genomic_DNA"/>
</dbReference>
<reference evidence="3" key="1">
    <citation type="journal article" date="2020" name="J Insects Food Feed">
        <title>The yellow mealworm (Tenebrio molitor) genome: a resource for the emerging insects as food and feed industry.</title>
        <authorList>
            <person name="Eriksson T."/>
            <person name="Andere A."/>
            <person name="Kelstrup H."/>
            <person name="Emery V."/>
            <person name="Picard C."/>
        </authorList>
    </citation>
    <scope>NUCLEOTIDE SEQUENCE</scope>
    <source>
        <strain evidence="3">Stoneville</strain>
        <tissue evidence="3">Whole head</tissue>
    </source>
</reference>
<dbReference type="Pfam" id="PF15396">
    <property type="entry name" value="FAM60A"/>
    <property type="match status" value="1"/>
</dbReference>
<dbReference type="InterPro" id="IPR048369">
    <property type="entry name" value="COG6_C"/>
</dbReference>
<dbReference type="GO" id="GO:0017119">
    <property type="term" value="C:Golgi transport complex"/>
    <property type="evidence" value="ECO:0007669"/>
    <property type="project" value="InterPro"/>
</dbReference>
<dbReference type="GO" id="GO:0006891">
    <property type="term" value="P:intra-Golgi vesicle-mediated transport"/>
    <property type="evidence" value="ECO:0007669"/>
    <property type="project" value="InterPro"/>
</dbReference>
<feature type="region of interest" description="Disordered" evidence="1">
    <location>
        <begin position="123"/>
        <end position="156"/>
    </location>
</feature>
<accession>A0A8J6H5A1</accession>
<feature type="domain" description="Conserved Oligomeric Golgi complex subunit 6 C-terminal" evidence="2">
    <location>
        <begin position="316"/>
        <end position="756"/>
    </location>
</feature>
<keyword evidence="4" id="KW-1185">Reference proteome</keyword>
<evidence type="ECO:0000313" key="4">
    <source>
        <dbReference type="Proteomes" id="UP000719412"/>
    </source>
</evidence>
<dbReference type="SMART" id="SM01087">
    <property type="entry name" value="COG6"/>
    <property type="match status" value="1"/>
</dbReference>